<dbReference type="InterPro" id="IPR039425">
    <property type="entry name" value="RNA_pol_sigma-70-like"/>
</dbReference>
<organism evidence="8 9">
    <name type="scientific">Dictyobacter alpinus</name>
    <dbReference type="NCBI Taxonomy" id="2014873"/>
    <lineage>
        <taxon>Bacteria</taxon>
        <taxon>Bacillati</taxon>
        <taxon>Chloroflexota</taxon>
        <taxon>Ktedonobacteria</taxon>
        <taxon>Ktedonobacterales</taxon>
        <taxon>Dictyobacteraceae</taxon>
        <taxon>Dictyobacter</taxon>
    </lineage>
</organism>
<evidence type="ECO:0000259" key="7">
    <source>
        <dbReference type="Pfam" id="PF08281"/>
    </source>
</evidence>
<evidence type="ECO:0000259" key="6">
    <source>
        <dbReference type="Pfam" id="PF04542"/>
    </source>
</evidence>
<dbReference type="InterPro" id="IPR014284">
    <property type="entry name" value="RNA_pol_sigma-70_dom"/>
</dbReference>
<dbReference type="RefSeq" id="WP_126631659.1">
    <property type="nucleotide sequence ID" value="NZ_BIFT01000002.1"/>
</dbReference>
<dbReference type="Proteomes" id="UP000287171">
    <property type="component" value="Unassembled WGS sequence"/>
</dbReference>
<dbReference type="Pfam" id="PF08281">
    <property type="entry name" value="Sigma70_r4_2"/>
    <property type="match status" value="1"/>
</dbReference>
<protein>
    <submittedName>
        <fullName evidence="8">RNA polymerase sigma24 factor</fullName>
    </submittedName>
</protein>
<dbReference type="GO" id="GO:0003677">
    <property type="term" value="F:DNA binding"/>
    <property type="evidence" value="ECO:0007669"/>
    <property type="project" value="UniProtKB-KW"/>
</dbReference>
<dbReference type="Gene3D" id="1.10.10.10">
    <property type="entry name" value="Winged helix-like DNA-binding domain superfamily/Winged helix DNA-binding domain"/>
    <property type="match status" value="1"/>
</dbReference>
<comment type="caution">
    <text evidence="8">The sequence shown here is derived from an EMBL/GenBank/DDBJ whole genome shotgun (WGS) entry which is preliminary data.</text>
</comment>
<keyword evidence="3" id="KW-0731">Sigma factor</keyword>
<keyword evidence="5" id="KW-0804">Transcription</keyword>
<dbReference type="InterPro" id="IPR036388">
    <property type="entry name" value="WH-like_DNA-bd_sf"/>
</dbReference>
<dbReference type="SUPFAM" id="SSF88659">
    <property type="entry name" value="Sigma3 and sigma4 domains of RNA polymerase sigma factors"/>
    <property type="match status" value="1"/>
</dbReference>
<dbReference type="OrthoDB" id="157311at2"/>
<sequence>MKTTGNPSEQEPQEFQTFYQEHLGMIYRYVYSKVGNRQEAEDLTTQIFMKAIKNVDIARGQASIQTWLFQVARTTIADYWRQYYRAEVQSLEELLESGWEGPVEEELHPEGLASGEKVQALLLLLPEQQREVLKCRFLLHLSIKETAVRMSITEANVKVTQFRALKRAAELETIINKRA</sequence>
<dbReference type="Gene3D" id="1.10.1740.10">
    <property type="match status" value="1"/>
</dbReference>
<dbReference type="InterPro" id="IPR013325">
    <property type="entry name" value="RNA_pol_sigma_r2"/>
</dbReference>
<evidence type="ECO:0000313" key="9">
    <source>
        <dbReference type="Proteomes" id="UP000287171"/>
    </source>
</evidence>
<dbReference type="GO" id="GO:0006352">
    <property type="term" value="P:DNA-templated transcription initiation"/>
    <property type="evidence" value="ECO:0007669"/>
    <property type="project" value="InterPro"/>
</dbReference>
<dbReference type="InterPro" id="IPR013249">
    <property type="entry name" value="RNA_pol_sigma70_r4_t2"/>
</dbReference>
<keyword evidence="2" id="KW-0805">Transcription regulation</keyword>
<proteinExistence type="inferred from homology"/>
<dbReference type="InterPro" id="IPR007627">
    <property type="entry name" value="RNA_pol_sigma70_r2"/>
</dbReference>
<evidence type="ECO:0000256" key="3">
    <source>
        <dbReference type="ARBA" id="ARBA00023082"/>
    </source>
</evidence>
<dbReference type="AlphaFoldDB" id="A0A402BK52"/>
<name>A0A402BK52_9CHLR</name>
<feature type="domain" description="RNA polymerase sigma factor 70 region 4 type 2" evidence="7">
    <location>
        <begin position="116"/>
        <end position="167"/>
    </location>
</feature>
<evidence type="ECO:0000256" key="1">
    <source>
        <dbReference type="ARBA" id="ARBA00010641"/>
    </source>
</evidence>
<dbReference type="CDD" id="cd06171">
    <property type="entry name" value="Sigma70_r4"/>
    <property type="match status" value="1"/>
</dbReference>
<dbReference type="Pfam" id="PF04542">
    <property type="entry name" value="Sigma70_r2"/>
    <property type="match status" value="1"/>
</dbReference>
<dbReference type="NCBIfam" id="TIGR02937">
    <property type="entry name" value="sigma70-ECF"/>
    <property type="match status" value="1"/>
</dbReference>
<dbReference type="InterPro" id="IPR013324">
    <property type="entry name" value="RNA_pol_sigma_r3/r4-like"/>
</dbReference>
<evidence type="ECO:0000313" key="8">
    <source>
        <dbReference type="EMBL" id="GCE31722.1"/>
    </source>
</evidence>
<keyword evidence="4" id="KW-0238">DNA-binding</keyword>
<evidence type="ECO:0000256" key="5">
    <source>
        <dbReference type="ARBA" id="ARBA00023163"/>
    </source>
</evidence>
<dbReference type="GO" id="GO:0016987">
    <property type="term" value="F:sigma factor activity"/>
    <property type="evidence" value="ECO:0007669"/>
    <property type="project" value="UniProtKB-KW"/>
</dbReference>
<dbReference type="PANTHER" id="PTHR43133:SF52">
    <property type="entry name" value="ECF RNA POLYMERASE SIGMA FACTOR SIGL"/>
    <property type="match status" value="1"/>
</dbReference>
<dbReference type="EMBL" id="BIFT01000002">
    <property type="protein sequence ID" value="GCE31722.1"/>
    <property type="molecule type" value="Genomic_DNA"/>
</dbReference>
<accession>A0A402BK52</accession>
<comment type="similarity">
    <text evidence="1">Belongs to the sigma-70 factor family. ECF subfamily.</text>
</comment>
<reference evidence="9" key="1">
    <citation type="submission" date="2018-12" db="EMBL/GenBank/DDBJ databases">
        <title>Tengunoibacter tsumagoiensis gen. nov., sp. nov., Dictyobacter kobayashii sp. nov., D. alpinus sp. nov., and D. joshuensis sp. nov. and description of Dictyobacteraceae fam. nov. within the order Ktedonobacterales isolated from Tengu-no-mugimeshi.</title>
        <authorList>
            <person name="Wang C.M."/>
            <person name="Zheng Y."/>
            <person name="Sakai Y."/>
            <person name="Toyoda A."/>
            <person name="Minakuchi Y."/>
            <person name="Abe K."/>
            <person name="Yokota A."/>
            <person name="Yabe S."/>
        </authorList>
    </citation>
    <scope>NUCLEOTIDE SEQUENCE [LARGE SCALE GENOMIC DNA]</scope>
    <source>
        <strain evidence="9">Uno16</strain>
    </source>
</reference>
<evidence type="ECO:0000256" key="4">
    <source>
        <dbReference type="ARBA" id="ARBA00023125"/>
    </source>
</evidence>
<feature type="domain" description="RNA polymerase sigma-70 region 2" evidence="6">
    <location>
        <begin position="18"/>
        <end position="83"/>
    </location>
</feature>
<keyword evidence="9" id="KW-1185">Reference proteome</keyword>
<evidence type="ECO:0000256" key="2">
    <source>
        <dbReference type="ARBA" id="ARBA00023015"/>
    </source>
</evidence>
<dbReference type="PANTHER" id="PTHR43133">
    <property type="entry name" value="RNA POLYMERASE ECF-TYPE SIGMA FACTO"/>
    <property type="match status" value="1"/>
</dbReference>
<gene>
    <name evidence="8" type="primary">rpoE_4</name>
    <name evidence="8" type="ORF">KDA_72060</name>
</gene>
<dbReference type="SUPFAM" id="SSF88946">
    <property type="entry name" value="Sigma2 domain of RNA polymerase sigma factors"/>
    <property type="match status" value="1"/>
</dbReference>